<proteinExistence type="inferred from homology"/>
<dbReference type="Gene3D" id="1.10.10.10">
    <property type="entry name" value="Winged helix-like DNA-binding domain superfamily/Winged helix DNA-binding domain"/>
    <property type="match status" value="1"/>
</dbReference>
<evidence type="ECO:0000256" key="2">
    <source>
        <dbReference type="ARBA" id="ARBA00023015"/>
    </source>
</evidence>
<comment type="similarity">
    <text evidence="1">Belongs to the LysR transcriptional regulatory family.</text>
</comment>
<dbReference type="InterPro" id="IPR000847">
    <property type="entry name" value="LysR_HTH_N"/>
</dbReference>
<dbReference type="GO" id="GO:0032993">
    <property type="term" value="C:protein-DNA complex"/>
    <property type="evidence" value="ECO:0007669"/>
    <property type="project" value="TreeGrafter"/>
</dbReference>
<dbReference type="SUPFAM" id="SSF53850">
    <property type="entry name" value="Periplasmic binding protein-like II"/>
    <property type="match status" value="1"/>
</dbReference>
<dbReference type="Proteomes" id="UP000649739">
    <property type="component" value="Unassembled WGS sequence"/>
</dbReference>
<gene>
    <name evidence="6" type="ORF">GCM10010123_32690</name>
</gene>
<evidence type="ECO:0000256" key="1">
    <source>
        <dbReference type="ARBA" id="ARBA00009437"/>
    </source>
</evidence>
<dbReference type="AlphaFoldDB" id="A0A8J3FB39"/>
<dbReference type="Pfam" id="PF00126">
    <property type="entry name" value="HTH_1"/>
    <property type="match status" value="1"/>
</dbReference>
<dbReference type="PRINTS" id="PR00039">
    <property type="entry name" value="HTHLYSR"/>
</dbReference>
<name>A0A8J3FB39_9ACTN</name>
<reference evidence="6" key="1">
    <citation type="journal article" date="2014" name="Int. J. Syst. Evol. Microbiol.">
        <title>Complete genome sequence of Corynebacterium casei LMG S-19264T (=DSM 44701T), isolated from a smear-ripened cheese.</title>
        <authorList>
            <consortium name="US DOE Joint Genome Institute (JGI-PGF)"/>
            <person name="Walter F."/>
            <person name="Albersmeier A."/>
            <person name="Kalinowski J."/>
            <person name="Ruckert C."/>
        </authorList>
    </citation>
    <scope>NUCLEOTIDE SEQUENCE</scope>
    <source>
        <strain evidence="6">JCM 3090</strain>
    </source>
</reference>
<dbReference type="GO" id="GO:0003677">
    <property type="term" value="F:DNA binding"/>
    <property type="evidence" value="ECO:0007669"/>
    <property type="project" value="UniProtKB-KW"/>
</dbReference>
<dbReference type="FunFam" id="1.10.10.10:FF:000001">
    <property type="entry name" value="LysR family transcriptional regulator"/>
    <property type="match status" value="1"/>
</dbReference>
<accession>A0A8J3FB39</accession>
<dbReference type="PANTHER" id="PTHR30346:SF30">
    <property type="entry name" value="SMALL NEUTRAL PROTEASE REGULATORY PROTEIN"/>
    <property type="match status" value="1"/>
</dbReference>
<keyword evidence="2" id="KW-0805">Transcription regulation</keyword>
<organism evidence="6 7">
    <name type="scientific">Pilimelia anulata</name>
    <dbReference type="NCBI Taxonomy" id="53371"/>
    <lineage>
        <taxon>Bacteria</taxon>
        <taxon>Bacillati</taxon>
        <taxon>Actinomycetota</taxon>
        <taxon>Actinomycetes</taxon>
        <taxon>Micromonosporales</taxon>
        <taxon>Micromonosporaceae</taxon>
        <taxon>Pilimelia</taxon>
    </lineage>
</organism>
<evidence type="ECO:0000259" key="5">
    <source>
        <dbReference type="PROSITE" id="PS50931"/>
    </source>
</evidence>
<dbReference type="InterPro" id="IPR036388">
    <property type="entry name" value="WH-like_DNA-bd_sf"/>
</dbReference>
<comment type="caution">
    <text evidence="6">The sequence shown here is derived from an EMBL/GenBank/DDBJ whole genome shotgun (WGS) entry which is preliminary data.</text>
</comment>
<reference evidence="6" key="2">
    <citation type="submission" date="2020-09" db="EMBL/GenBank/DDBJ databases">
        <authorList>
            <person name="Sun Q."/>
            <person name="Ohkuma M."/>
        </authorList>
    </citation>
    <scope>NUCLEOTIDE SEQUENCE</scope>
    <source>
        <strain evidence="6">JCM 3090</strain>
    </source>
</reference>
<dbReference type="RefSeq" id="WP_189171033.1">
    <property type="nucleotide sequence ID" value="NZ_BMQB01000007.1"/>
</dbReference>
<dbReference type="PANTHER" id="PTHR30346">
    <property type="entry name" value="TRANSCRIPTIONAL DUAL REGULATOR HCAR-RELATED"/>
    <property type="match status" value="1"/>
</dbReference>
<keyword evidence="4" id="KW-0804">Transcription</keyword>
<dbReference type="PROSITE" id="PS50931">
    <property type="entry name" value="HTH_LYSR"/>
    <property type="match status" value="1"/>
</dbReference>
<evidence type="ECO:0000313" key="6">
    <source>
        <dbReference type="EMBL" id="GGK00239.1"/>
    </source>
</evidence>
<dbReference type="Pfam" id="PF03466">
    <property type="entry name" value="LysR_substrate"/>
    <property type="match status" value="1"/>
</dbReference>
<keyword evidence="7" id="KW-1185">Reference proteome</keyword>
<dbReference type="EMBL" id="BMQB01000007">
    <property type="protein sequence ID" value="GGK00239.1"/>
    <property type="molecule type" value="Genomic_DNA"/>
</dbReference>
<feature type="domain" description="HTH lysR-type" evidence="5">
    <location>
        <begin position="3"/>
        <end position="60"/>
    </location>
</feature>
<dbReference type="InterPro" id="IPR005119">
    <property type="entry name" value="LysR_subst-bd"/>
</dbReference>
<dbReference type="CDD" id="cd08414">
    <property type="entry name" value="PBP2_LTTR_aromatics_like"/>
    <property type="match status" value="1"/>
</dbReference>
<evidence type="ECO:0000313" key="7">
    <source>
        <dbReference type="Proteomes" id="UP000649739"/>
    </source>
</evidence>
<protein>
    <submittedName>
        <fullName evidence="6">Transcriptional regulator</fullName>
    </submittedName>
</protein>
<dbReference type="Gene3D" id="3.40.190.10">
    <property type="entry name" value="Periplasmic binding protein-like II"/>
    <property type="match status" value="2"/>
</dbReference>
<keyword evidence="3" id="KW-0238">DNA-binding</keyword>
<evidence type="ECO:0000256" key="4">
    <source>
        <dbReference type="ARBA" id="ARBA00023163"/>
    </source>
</evidence>
<evidence type="ECO:0000256" key="3">
    <source>
        <dbReference type="ARBA" id="ARBA00023125"/>
    </source>
</evidence>
<dbReference type="SUPFAM" id="SSF46785">
    <property type="entry name" value="Winged helix' DNA-binding domain"/>
    <property type="match status" value="1"/>
</dbReference>
<sequence length="332" mass="34977">MELELRHLRTVCAIAETGSLTKAAAVMRMSQPALTARLQRLEAELGASLFVRSARGMVPTTVGEYVLLRARAILHGVAELRGGVARQWGGGGTPVIALGGAVGSVSIGLADRLGAHLPGVEVRLTMEYSPLLLWDLVGAGRFDLVVTVDYPGYELHATPAMRCATIVREPVFVALAAGDPLAALAEVPLAALADRAWVMTPPDGAGWPDCFLAACEQAGFRPRVPYTTPSSDSIRTLVAGGRAVAACQPVYQADADVAVRPLAGNPVSMRHVLVCPTDGRLAGDLPAMLRLARAAYWEHVREHTAFHDLLRANDHASDPAADPAQPATDPAA</sequence>
<dbReference type="InterPro" id="IPR036390">
    <property type="entry name" value="WH_DNA-bd_sf"/>
</dbReference>
<dbReference type="GO" id="GO:0003700">
    <property type="term" value="F:DNA-binding transcription factor activity"/>
    <property type="evidence" value="ECO:0007669"/>
    <property type="project" value="InterPro"/>
</dbReference>